<dbReference type="Pfam" id="PF02548">
    <property type="entry name" value="Pantoate_transf"/>
    <property type="match status" value="1"/>
</dbReference>
<dbReference type="GO" id="GO:0003864">
    <property type="term" value="F:3-methyl-2-oxobutanoate hydroxymethyltransferase activity"/>
    <property type="evidence" value="ECO:0007669"/>
    <property type="project" value="UniProtKB-EC"/>
</dbReference>
<evidence type="ECO:0000256" key="5">
    <source>
        <dbReference type="ARBA" id="ARBA00022679"/>
    </source>
</evidence>
<protein>
    <recommendedName>
        <fullName evidence="3">3-methyl-2-oxobutanoate hydroxymethyltransferase</fullName>
        <ecNumber evidence="3">2.1.2.11</ecNumber>
    </recommendedName>
</protein>
<keyword evidence="5 6" id="KW-0808">Transferase</keyword>
<comment type="similarity">
    <text evidence="1">Belongs to the PanB family.</text>
</comment>
<dbReference type="PANTHER" id="PTHR20881">
    <property type="entry name" value="3-METHYL-2-OXOBUTANOATE HYDROXYMETHYLTRANSFERASE"/>
    <property type="match status" value="1"/>
</dbReference>
<evidence type="ECO:0000256" key="3">
    <source>
        <dbReference type="ARBA" id="ARBA00012618"/>
    </source>
</evidence>
<evidence type="ECO:0000256" key="1">
    <source>
        <dbReference type="ARBA" id="ARBA00008676"/>
    </source>
</evidence>
<keyword evidence="4" id="KW-0566">Pantothenate biosynthesis</keyword>
<dbReference type="EMBL" id="JAVIIP010000011">
    <property type="protein sequence ID" value="MDX8540047.1"/>
    <property type="molecule type" value="Genomic_DNA"/>
</dbReference>
<dbReference type="EC" id="2.1.2.11" evidence="3"/>
<organism evidence="6 7">
    <name type="scientific">Mesorhizobium abyssinicae</name>
    <dbReference type="NCBI Taxonomy" id="1209958"/>
    <lineage>
        <taxon>Bacteria</taxon>
        <taxon>Pseudomonadati</taxon>
        <taxon>Pseudomonadota</taxon>
        <taxon>Alphaproteobacteria</taxon>
        <taxon>Hyphomicrobiales</taxon>
        <taxon>Phyllobacteriaceae</taxon>
        <taxon>Mesorhizobium</taxon>
    </lineage>
</organism>
<dbReference type="PANTHER" id="PTHR20881:SF0">
    <property type="entry name" value="3-METHYL-2-OXOBUTANOATE HYDROXYMETHYLTRANSFERASE"/>
    <property type="match status" value="1"/>
</dbReference>
<dbReference type="Gene3D" id="3.20.20.60">
    <property type="entry name" value="Phosphoenolpyruvate-binding domains"/>
    <property type="match status" value="1"/>
</dbReference>
<dbReference type="RefSeq" id="WP_320321207.1">
    <property type="nucleotide sequence ID" value="NZ_JAVIIP010000011.1"/>
</dbReference>
<name>A0ABU5AS60_9HYPH</name>
<evidence type="ECO:0000313" key="7">
    <source>
        <dbReference type="Proteomes" id="UP001276564"/>
    </source>
</evidence>
<proteinExistence type="inferred from homology"/>
<dbReference type="InterPro" id="IPR003700">
    <property type="entry name" value="Pantoate_hydroxy_MeTrfase"/>
</dbReference>
<reference evidence="6 7" key="1">
    <citation type="submission" date="2023-08" db="EMBL/GenBank/DDBJ databases">
        <title>Implementing the SeqCode for naming new Mesorhizobium species isolated from Vachellia karroo root nodules.</title>
        <authorList>
            <person name="Van Lill M."/>
        </authorList>
    </citation>
    <scope>NUCLEOTIDE SEQUENCE [LARGE SCALE GENOMIC DNA]</scope>
    <source>
        <strain evidence="6 7">VK4B</strain>
    </source>
</reference>
<gene>
    <name evidence="6" type="ORF">RFM23_20720</name>
</gene>
<comment type="subunit">
    <text evidence="2">Homodecamer; pentamer of dimers.</text>
</comment>
<comment type="caution">
    <text evidence="6">The sequence shown here is derived from an EMBL/GenBank/DDBJ whole genome shotgun (WGS) entry which is preliminary data.</text>
</comment>
<accession>A0ABU5AS60</accession>
<keyword evidence="7" id="KW-1185">Reference proteome</keyword>
<dbReference type="PIRSF" id="PIRSF000388">
    <property type="entry name" value="Pantoate_hydroxy_MeTrfase"/>
    <property type="match status" value="1"/>
</dbReference>
<dbReference type="InterPro" id="IPR040442">
    <property type="entry name" value="Pyrv_kinase-like_dom_sf"/>
</dbReference>
<evidence type="ECO:0000313" key="6">
    <source>
        <dbReference type="EMBL" id="MDX8540047.1"/>
    </source>
</evidence>
<dbReference type="SUPFAM" id="SSF51621">
    <property type="entry name" value="Phosphoenolpyruvate/pyruvate domain"/>
    <property type="match status" value="1"/>
</dbReference>
<dbReference type="InterPro" id="IPR015813">
    <property type="entry name" value="Pyrv/PenolPyrv_kinase-like_dom"/>
</dbReference>
<sequence length="268" mass="29305">MARSRPTVSDLQALKGKRQLSKLRVFSLDEAEAAERAGIDMISVTYELIFDPRFRDAAPTCFAIPGDEQAKMGATTDEILRMAVKLRAASADAMYCSASLQTIRRLRDEHIPVCGHVGLIPAHATWTGGFKAVGKTAESAAFVWKQVKDLEAAGAFAAEIEVVPAEVASAISRRTPLIMISMGAGAGCDAQYLFSEDVLGTNRGRYPRHAKRYRDLATEFDRIQNERIAAFSEYAADIQSGAYPEPRHMVEADAGELRKFEAFLDAEG</sequence>
<dbReference type="Proteomes" id="UP001276564">
    <property type="component" value="Unassembled WGS sequence"/>
</dbReference>
<evidence type="ECO:0000256" key="4">
    <source>
        <dbReference type="ARBA" id="ARBA00022655"/>
    </source>
</evidence>
<evidence type="ECO:0000256" key="2">
    <source>
        <dbReference type="ARBA" id="ARBA00011424"/>
    </source>
</evidence>